<evidence type="ECO:0000313" key="3">
    <source>
        <dbReference type="Proteomes" id="UP000051461"/>
    </source>
</evidence>
<feature type="domain" description="SSAP RNA binding" evidence="1">
    <location>
        <begin position="8"/>
        <end position="155"/>
    </location>
</feature>
<sequence length="233" mass="26095">MSEKKDSLFRRLSSIDCSNHIDTIDNKGFKLSYLSWVWAWQTIKSIDPDAKREFREWDEIGQDGQSTGRKVPYLLTPSNGCMIECTVTIEGHSETDTLYVMDHRNKSVGNPDMGQINTTKQRCFVKACALQGLGLYIYAGEDVPTPAEDPTPKKVSATQAKVLDGVFEVIAELSGKSKQEMISWSFEHSSIKEVPLEDLYGSEYGTLLKCASELKAKAESKKKERKLEKAAAK</sequence>
<evidence type="ECO:0000313" key="2">
    <source>
        <dbReference type="EMBL" id="KRK40836.1"/>
    </source>
</evidence>
<dbReference type="RefSeq" id="WP_057903274.1">
    <property type="nucleotide sequence ID" value="NZ_AZDA01000003.1"/>
</dbReference>
<accession>A0A0R1H9V7</accession>
<dbReference type="Proteomes" id="UP000051461">
    <property type="component" value="Unassembled WGS sequence"/>
</dbReference>
<keyword evidence="3" id="KW-1185">Reference proteome</keyword>
<dbReference type="STRING" id="1423726.FC07_GL002587"/>
<dbReference type="Pfam" id="PF06378">
    <property type="entry name" value="SSAP_Sak"/>
    <property type="match status" value="1"/>
</dbReference>
<dbReference type="InterPro" id="IPR009425">
    <property type="entry name" value="DSRM_SSAP"/>
</dbReference>
<dbReference type="AlphaFoldDB" id="A0A0R1H9V7"/>
<proteinExistence type="predicted"/>
<name>A0A0R1H9V7_9LACO</name>
<dbReference type="OrthoDB" id="2186028at2"/>
<comment type="caution">
    <text evidence="2">The sequence shown here is derived from an EMBL/GenBank/DDBJ whole genome shotgun (WGS) entry which is preliminary data.</text>
</comment>
<dbReference type="EMBL" id="AZDA01000003">
    <property type="protein sequence ID" value="KRK40836.1"/>
    <property type="molecule type" value="Genomic_DNA"/>
</dbReference>
<reference evidence="2 3" key="1">
    <citation type="journal article" date="2015" name="Genome Announc.">
        <title>Expanding the biotechnology potential of lactobacilli through comparative genomics of 213 strains and associated genera.</title>
        <authorList>
            <person name="Sun Z."/>
            <person name="Harris H.M."/>
            <person name="McCann A."/>
            <person name="Guo C."/>
            <person name="Argimon S."/>
            <person name="Zhang W."/>
            <person name="Yang X."/>
            <person name="Jeffery I.B."/>
            <person name="Cooney J.C."/>
            <person name="Kagawa T.F."/>
            <person name="Liu W."/>
            <person name="Song Y."/>
            <person name="Salvetti E."/>
            <person name="Wrobel A."/>
            <person name="Rasinkangas P."/>
            <person name="Parkhill J."/>
            <person name="Rea M.C."/>
            <person name="O'Sullivan O."/>
            <person name="Ritari J."/>
            <person name="Douillard F.P."/>
            <person name="Paul Ross R."/>
            <person name="Yang R."/>
            <person name="Briner A.E."/>
            <person name="Felis G.E."/>
            <person name="de Vos W.M."/>
            <person name="Barrangou R."/>
            <person name="Klaenhammer T.R."/>
            <person name="Caufield P.W."/>
            <person name="Cui Y."/>
            <person name="Zhang H."/>
            <person name="O'Toole P.W."/>
        </authorList>
    </citation>
    <scope>NUCLEOTIDE SEQUENCE [LARGE SCALE GENOMIC DNA]</scope>
    <source>
        <strain evidence="2 3">DSM 20003</strain>
    </source>
</reference>
<dbReference type="PATRIC" id="fig|1423726.3.peg.2692"/>
<organism evidence="2 3">
    <name type="scientific">Loigolactobacillus bifermentans DSM 20003</name>
    <dbReference type="NCBI Taxonomy" id="1423726"/>
    <lineage>
        <taxon>Bacteria</taxon>
        <taxon>Bacillati</taxon>
        <taxon>Bacillota</taxon>
        <taxon>Bacilli</taxon>
        <taxon>Lactobacillales</taxon>
        <taxon>Lactobacillaceae</taxon>
        <taxon>Loigolactobacillus</taxon>
    </lineage>
</organism>
<gene>
    <name evidence="2" type="ORF">FC07_GL002587</name>
</gene>
<protein>
    <submittedName>
        <fullName evidence="2">Phage protein</fullName>
    </submittedName>
</protein>
<evidence type="ECO:0000259" key="1">
    <source>
        <dbReference type="Pfam" id="PF06378"/>
    </source>
</evidence>